<evidence type="ECO:0000256" key="1">
    <source>
        <dbReference type="ARBA" id="ARBA00004613"/>
    </source>
</evidence>
<comment type="caution">
    <text evidence="3">The sequence shown here is derived from an EMBL/GenBank/DDBJ whole genome shotgun (WGS) entry which is preliminary data.</text>
</comment>
<proteinExistence type="predicted"/>
<accession>A0A7J8XZ96</accession>
<gene>
    <name evidence="3" type="ORF">Goari_009711</name>
</gene>
<evidence type="ECO:0008006" key="5">
    <source>
        <dbReference type="Google" id="ProtNLM"/>
    </source>
</evidence>
<dbReference type="EMBL" id="JABFAA010000009">
    <property type="protein sequence ID" value="MBA0692124.1"/>
    <property type="molecule type" value="Genomic_DNA"/>
</dbReference>
<evidence type="ECO:0000313" key="3">
    <source>
        <dbReference type="EMBL" id="MBA0692124.1"/>
    </source>
</evidence>
<dbReference type="SUPFAM" id="SSF57095">
    <property type="entry name" value="Scorpion toxin-like"/>
    <property type="match status" value="1"/>
</dbReference>
<sequence length="120" mass="13694">MKRDGLTSKSLPSFPFGWVSFVFNARQVHPLSSFHRRKNKTIFKRFRKRPHLENLKVFFGTTGTQMVEAQVCSRPSQTTGVVTCPSNLLCDRRCRDIEGAMYGACQPRLLGSTCLCYVRC</sequence>
<evidence type="ECO:0000313" key="4">
    <source>
        <dbReference type="Proteomes" id="UP000593577"/>
    </source>
</evidence>
<reference evidence="3 4" key="1">
    <citation type="journal article" date="2019" name="Genome Biol. Evol.">
        <title>Insights into the evolution of the New World diploid cottons (Gossypium, subgenus Houzingenia) based on genome sequencing.</title>
        <authorList>
            <person name="Grover C.E."/>
            <person name="Arick M.A. 2nd"/>
            <person name="Thrash A."/>
            <person name="Conover J.L."/>
            <person name="Sanders W.S."/>
            <person name="Peterson D.G."/>
            <person name="Frelichowski J.E."/>
            <person name="Scheffler J.A."/>
            <person name="Scheffler B.E."/>
            <person name="Wendel J.F."/>
        </authorList>
    </citation>
    <scope>NUCLEOTIDE SEQUENCE [LARGE SCALE GENOMIC DNA]</scope>
    <source>
        <strain evidence="3">185</strain>
        <tissue evidence="3">Leaf</tissue>
    </source>
</reference>
<organism evidence="3 4">
    <name type="scientific">Gossypium aridum</name>
    <name type="common">American cotton</name>
    <name type="synonym">Erioxylum aridum</name>
    <dbReference type="NCBI Taxonomy" id="34290"/>
    <lineage>
        <taxon>Eukaryota</taxon>
        <taxon>Viridiplantae</taxon>
        <taxon>Streptophyta</taxon>
        <taxon>Embryophyta</taxon>
        <taxon>Tracheophyta</taxon>
        <taxon>Spermatophyta</taxon>
        <taxon>Magnoliopsida</taxon>
        <taxon>eudicotyledons</taxon>
        <taxon>Gunneridae</taxon>
        <taxon>Pentapetalae</taxon>
        <taxon>rosids</taxon>
        <taxon>malvids</taxon>
        <taxon>Malvales</taxon>
        <taxon>Malvaceae</taxon>
        <taxon>Malvoideae</taxon>
        <taxon>Gossypium</taxon>
    </lineage>
</organism>
<dbReference type="InterPro" id="IPR002061">
    <property type="entry name" value="Scorpion_toxinL/defensin"/>
</dbReference>
<name>A0A7J8XZ96_GOSAI</name>
<dbReference type="GO" id="GO:0005576">
    <property type="term" value="C:extracellular region"/>
    <property type="evidence" value="ECO:0007669"/>
    <property type="project" value="UniProtKB-SubCell"/>
</dbReference>
<keyword evidence="4" id="KW-1185">Reference proteome</keyword>
<evidence type="ECO:0000256" key="2">
    <source>
        <dbReference type="ARBA" id="ARBA00022525"/>
    </source>
</evidence>
<dbReference type="Proteomes" id="UP000593577">
    <property type="component" value="Unassembled WGS sequence"/>
</dbReference>
<comment type="subcellular location">
    <subcellularLocation>
        <location evidence="1">Secreted</location>
    </subcellularLocation>
</comment>
<dbReference type="Pfam" id="PF00537">
    <property type="entry name" value="Toxin_3"/>
    <property type="match status" value="1"/>
</dbReference>
<dbReference type="InterPro" id="IPR036574">
    <property type="entry name" value="Scorpion_toxin-like_sf"/>
</dbReference>
<dbReference type="GO" id="GO:0019871">
    <property type="term" value="F:sodium channel inhibitor activity"/>
    <property type="evidence" value="ECO:0007669"/>
    <property type="project" value="InterPro"/>
</dbReference>
<dbReference type="Gene3D" id="3.30.30.10">
    <property type="entry name" value="Knottin, scorpion toxin-like"/>
    <property type="match status" value="1"/>
</dbReference>
<keyword evidence="2" id="KW-0964">Secreted</keyword>
<protein>
    <recommendedName>
        <fullName evidence="5">Knottin scorpion toxin-like domain-containing protein</fullName>
    </recommendedName>
</protein>
<dbReference type="AlphaFoldDB" id="A0A7J8XZ96"/>